<dbReference type="SMART" id="SM00645">
    <property type="entry name" value="Pept_C1"/>
    <property type="match status" value="1"/>
</dbReference>
<dbReference type="InterPro" id="IPR038765">
    <property type="entry name" value="Papain-like_cys_pep_sf"/>
</dbReference>
<keyword evidence="4" id="KW-0732">Signal</keyword>
<dbReference type="OMA" id="VWRINAR"/>
<evidence type="ECO:0000256" key="4">
    <source>
        <dbReference type="SAM" id="SignalP"/>
    </source>
</evidence>
<keyword evidence="8" id="KW-1185">Reference proteome</keyword>
<dbReference type="AlphaFoldDB" id="C1EBJ7"/>
<dbReference type="KEGG" id="mis:MICPUN_61096"/>
<keyword evidence="3" id="KW-0812">Transmembrane</keyword>
<dbReference type="InterPro" id="IPR000668">
    <property type="entry name" value="Peptidase_C1A_C"/>
</dbReference>
<dbReference type="PRINTS" id="PR00705">
    <property type="entry name" value="PAPAIN"/>
</dbReference>
<evidence type="ECO:0008006" key="9">
    <source>
        <dbReference type="Google" id="ProtNLM"/>
    </source>
</evidence>
<evidence type="ECO:0000313" key="7">
    <source>
        <dbReference type="EMBL" id="ACO65424.1"/>
    </source>
</evidence>
<reference evidence="7 8" key="1">
    <citation type="journal article" date="2009" name="Science">
        <title>Green evolution and dynamic adaptations revealed by genomes of the marine picoeukaryotes Micromonas.</title>
        <authorList>
            <person name="Worden A.Z."/>
            <person name="Lee J.H."/>
            <person name="Mock T."/>
            <person name="Rouze P."/>
            <person name="Simmons M.P."/>
            <person name="Aerts A.L."/>
            <person name="Allen A.E."/>
            <person name="Cuvelier M.L."/>
            <person name="Derelle E."/>
            <person name="Everett M.V."/>
            <person name="Foulon E."/>
            <person name="Grimwood J."/>
            <person name="Gundlach H."/>
            <person name="Henrissat B."/>
            <person name="Napoli C."/>
            <person name="McDonald S.M."/>
            <person name="Parker M.S."/>
            <person name="Rombauts S."/>
            <person name="Salamov A."/>
            <person name="Von Dassow P."/>
            <person name="Badger J.H."/>
            <person name="Coutinho P.M."/>
            <person name="Demir E."/>
            <person name="Dubchak I."/>
            <person name="Gentemann C."/>
            <person name="Eikrem W."/>
            <person name="Gready J.E."/>
            <person name="John U."/>
            <person name="Lanier W."/>
            <person name="Lindquist E.A."/>
            <person name="Lucas S."/>
            <person name="Mayer K.F."/>
            <person name="Moreau H."/>
            <person name="Not F."/>
            <person name="Otillar R."/>
            <person name="Panaud O."/>
            <person name="Pangilinan J."/>
            <person name="Paulsen I."/>
            <person name="Piegu B."/>
            <person name="Poliakov A."/>
            <person name="Robbens S."/>
            <person name="Schmutz J."/>
            <person name="Toulza E."/>
            <person name="Wyss T."/>
            <person name="Zelensky A."/>
            <person name="Zhou K."/>
            <person name="Armbrust E.V."/>
            <person name="Bhattacharya D."/>
            <person name="Goodenough U.W."/>
            <person name="Van de Peer Y."/>
            <person name="Grigoriev I.V."/>
        </authorList>
    </citation>
    <scope>NUCLEOTIDE SEQUENCE [LARGE SCALE GENOMIC DNA]</scope>
    <source>
        <strain evidence="8">RCC299 / NOUM17</strain>
    </source>
</reference>
<dbReference type="PANTHER" id="PTHR12411">
    <property type="entry name" value="CYSTEINE PROTEASE FAMILY C1-RELATED"/>
    <property type="match status" value="1"/>
</dbReference>
<dbReference type="GO" id="GO:0008234">
    <property type="term" value="F:cysteine-type peptidase activity"/>
    <property type="evidence" value="ECO:0007669"/>
    <property type="project" value="InterPro"/>
</dbReference>
<dbReference type="Gene3D" id="1.10.287.2250">
    <property type="match status" value="1"/>
</dbReference>
<proteinExistence type="inferred from homology"/>
<dbReference type="EMBL" id="CP001329">
    <property type="protein sequence ID" value="ACO65424.1"/>
    <property type="molecule type" value="Genomic_DNA"/>
</dbReference>
<dbReference type="InterPro" id="IPR013128">
    <property type="entry name" value="Peptidase_C1A"/>
</dbReference>
<evidence type="ECO:0000313" key="8">
    <source>
        <dbReference type="Proteomes" id="UP000002009"/>
    </source>
</evidence>
<dbReference type="InterPro" id="IPR039417">
    <property type="entry name" value="Peptidase_C1A_papain-like"/>
</dbReference>
<organism evidence="7 8">
    <name type="scientific">Micromonas commoda (strain RCC299 / NOUM17 / CCMP2709)</name>
    <name type="common">Picoplanktonic green alga</name>
    <dbReference type="NCBI Taxonomy" id="296587"/>
    <lineage>
        <taxon>Eukaryota</taxon>
        <taxon>Viridiplantae</taxon>
        <taxon>Chlorophyta</taxon>
        <taxon>Mamiellophyceae</taxon>
        <taxon>Mamiellales</taxon>
        <taxon>Mamiellaceae</taxon>
        <taxon>Micromonas</taxon>
    </lineage>
</organism>
<accession>C1EBJ7</accession>
<feature type="domain" description="Peptidase C1A papain C-terminal" evidence="5">
    <location>
        <begin position="329"/>
        <end position="576"/>
    </location>
</feature>
<keyword evidence="3" id="KW-0472">Membrane</keyword>
<evidence type="ECO:0000259" key="6">
    <source>
        <dbReference type="SMART" id="SM00848"/>
    </source>
</evidence>
<feature type="region of interest" description="Disordered" evidence="2">
    <location>
        <begin position="266"/>
        <end position="325"/>
    </location>
</feature>
<dbReference type="GeneID" id="8246342"/>
<dbReference type="CDD" id="cd02248">
    <property type="entry name" value="Peptidase_C1A"/>
    <property type="match status" value="1"/>
</dbReference>
<dbReference type="eggNOG" id="KOG1543">
    <property type="taxonomic scope" value="Eukaryota"/>
</dbReference>
<dbReference type="Pfam" id="PF08246">
    <property type="entry name" value="Inhibitor_I29"/>
    <property type="match status" value="1"/>
</dbReference>
<dbReference type="SMART" id="SM00848">
    <property type="entry name" value="Inhibitor_I29"/>
    <property type="match status" value="1"/>
</dbReference>
<feature type="transmembrane region" description="Helical" evidence="3">
    <location>
        <begin position="638"/>
        <end position="659"/>
    </location>
</feature>
<dbReference type="Gene3D" id="3.90.70.10">
    <property type="entry name" value="Cysteine proteinases"/>
    <property type="match status" value="1"/>
</dbReference>
<feature type="domain" description="Cathepsin propeptide inhibitor" evidence="6">
    <location>
        <begin position="110"/>
        <end position="174"/>
    </location>
</feature>
<gene>
    <name evidence="7" type="ORF">MICPUN_61096</name>
</gene>
<evidence type="ECO:0000259" key="5">
    <source>
        <dbReference type="SMART" id="SM00645"/>
    </source>
</evidence>
<comment type="similarity">
    <text evidence="1">Belongs to the peptidase C1 family.</text>
</comment>
<protein>
    <recommendedName>
        <fullName evidence="9">Peptidase C1A papain C-terminal domain-containing protein</fullName>
    </recommendedName>
</protein>
<sequence length="700" mass="73403">MRRTRDRVAGEPHRAVARSPVGVLLLALAMLTGCASAADLAPAASDEPRVAGPSRGGFKEALAASARPSTIVQTAASTIPSVADRAGLPPPASRAVTARERLPSEHSREFLAWARRYDKLLEYCPDGAVPCAESLRREAVWRINARHIEEHNRRSGSLMKKGLTRFADMTSEEFTTNAATYSTPLLSVSSKAELRAELPVDVRRGERAAASAKERYLASHAADGDGTSLSLKLATDAAAAAGERLPSERGAHAEDDGHVEDGIFGSVFPALGSSRTTDATSKRGERAERKVRKTSRGVDVATSARPRVGSAPSSGTSASEGAGPLGTNLPTHFDWSDVVDFGDVVHQGKCAGCWAYSTAAVIEAARLIDARATAARSGDADAASRLTTERLSPHALIDCDDLDRGCATGNMASAYSWIQTSAKGIPTMAAYPRRGRDGVCDTAALGAIRDENVVRTEGYCDLPSLGDATEAQTLQALAQQPVAVGVNVHALQFYESGVVDVHDCPPASDDPLRAINHAAVLTGWGKDEATGKWYWILRNTYGEHWGEGGYARLAFGKLPGTNFGTCALYTEGNYPVLGDLQCTEGAVRKEAVKHGKHVWLYPGGYNMGPRDAKWRWPSWEEMRMMLASGGWPAGSEDGVAAVAVLGVACAVIVAALVAARYGRRGAGAGVGGAGGEGGEEVEGLLSAADGGAAYGAAASP</sequence>
<evidence type="ECO:0000256" key="1">
    <source>
        <dbReference type="ARBA" id="ARBA00008455"/>
    </source>
</evidence>
<evidence type="ECO:0000256" key="2">
    <source>
        <dbReference type="SAM" id="MobiDB-lite"/>
    </source>
</evidence>
<evidence type="ECO:0000256" key="3">
    <source>
        <dbReference type="SAM" id="Phobius"/>
    </source>
</evidence>
<feature type="signal peptide" evidence="4">
    <location>
        <begin position="1"/>
        <end position="37"/>
    </location>
</feature>
<dbReference type="InterPro" id="IPR013201">
    <property type="entry name" value="Prot_inhib_I29"/>
</dbReference>
<dbReference type="GO" id="GO:0006508">
    <property type="term" value="P:proteolysis"/>
    <property type="evidence" value="ECO:0007669"/>
    <property type="project" value="InterPro"/>
</dbReference>
<feature type="chain" id="PRO_5002909051" description="Peptidase C1A papain C-terminal domain-containing protein" evidence="4">
    <location>
        <begin position="38"/>
        <end position="700"/>
    </location>
</feature>
<dbReference type="SUPFAM" id="SSF54001">
    <property type="entry name" value="Cysteine proteinases"/>
    <property type="match status" value="1"/>
</dbReference>
<dbReference type="Proteomes" id="UP000002009">
    <property type="component" value="Chromosome 9"/>
</dbReference>
<dbReference type="RefSeq" id="XP_002504166.1">
    <property type="nucleotide sequence ID" value="XM_002504120.1"/>
</dbReference>
<dbReference type="OrthoDB" id="498368at2759"/>
<dbReference type="Pfam" id="PF00112">
    <property type="entry name" value="Peptidase_C1"/>
    <property type="match status" value="1"/>
</dbReference>
<dbReference type="PROSITE" id="PS51257">
    <property type="entry name" value="PROKAR_LIPOPROTEIN"/>
    <property type="match status" value="1"/>
</dbReference>
<dbReference type="InParanoid" id="C1EBJ7"/>
<name>C1EBJ7_MICCC</name>
<keyword evidence="3" id="KW-1133">Transmembrane helix</keyword>
<dbReference type="STRING" id="296587.C1EBJ7"/>